<protein>
    <recommendedName>
        <fullName evidence="1">ABC-three component systems C-terminal domain-containing protein</fullName>
    </recommendedName>
</protein>
<feature type="domain" description="ABC-three component systems C-terminal" evidence="1">
    <location>
        <begin position="264"/>
        <end position="383"/>
    </location>
</feature>
<accession>A0ABY5L973</accession>
<sequence>MNIETKPARHSAPGQYLGFALQPVRAFYHLLTAAKGAKVSLEFLDDVAVHYADGTLCLEQTKSALKQNPISDWANDLWKAVDNWLTMLKAGECEAGKTRFRLYVVPKKNGELARALSLAGTPGDVATVITTVRQKLAKLKEAPACVGYLQPLLDATEEQQTAIIANFELESDAPEPLEVIRTRLRPVVPESVIDLLCRSGIGQAKQAFDRLIERGETPILDADTFKQAYGAFLRQNLMSGFLPALSEAPTEDLVTDIMSTRPIFIRQLELVEASNDDQLRAVGDFLRASADKAEWADRGFIFPGSLDEWDDGLVHRHSLVRGDVADLHGTKPPEVQGRLAYRCCAGHQAPLEGRVVPGHFVHGSFNDLADRRRLGWHPEYKTLLSDDVG</sequence>
<reference evidence="2" key="1">
    <citation type="submission" date="2022-07" db="EMBL/GenBank/DDBJ databases">
        <title>Sphingomonas sp. nov., a novel bacterium isolated from the north slope of the Mount Everest.</title>
        <authorList>
            <person name="Cui X."/>
            <person name="Liu Y."/>
        </authorList>
    </citation>
    <scope>NUCLEOTIDE SEQUENCE</scope>
    <source>
        <strain evidence="2">S5-59</strain>
    </source>
</reference>
<evidence type="ECO:0000259" key="1">
    <source>
        <dbReference type="Pfam" id="PF20283"/>
    </source>
</evidence>
<dbReference type="RefSeq" id="WP_256506363.1">
    <property type="nucleotide sequence ID" value="NZ_CP101740.1"/>
</dbReference>
<dbReference type="EMBL" id="CP101740">
    <property type="protein sequence ID" value="UUL82526.1"/>
    <property type="molecule type" value="Genomic_DNA"/>
</dbReference>
<organism evidence="2 3">
    <name type="scientific">Sphingomonas qomolangmaensis</name>
    <dbReference type="NCBI Taxonomy" id="2918765"/>
    <lineage>
        <taxon>Bacteria</taxon>
        <taxon>Pseudomonadati</taxon>
        <taxon>Pseudomonadota</taxon>
        <taxon>Alphaproteobacteria</taxon>
        <taxon>Sphingomonadales</taxon>
        <taxon>Sphingomonadaceae</taxon>
        <taxon>Sphingomonas</taxon>
    </lineage>
</organism>
<keyword evidence="3" id="KW-1185">Reference proteome</keyword>
<dbReference type="Pfam" id="PF20283">
    <property type="entry name" value="CTD7"/>
    <property type="match status" value="1"/>
</dbReference>
<proteinExistence type="predicted"/>
<evidence type="ECO:0000313" key="3">
    <source>
        <dbReference type="Proteomes" id="UP001058533"/>
    </source>
</evidence>
<gene>
    <name evidence="2" type="ORF">NMP03_15365</name>
</gene>
<dbReference type="InterPro" id="IPR046913">
    <property type="entry name" value="ABC-3C_CTD7"/>
</dbReference>
<evidence type="ECO:0000313" key="2">
    <source>
        <dbReference type="EMBL" id="UUL82526.1"/>
    </source>
</evidence>
<dbReference type="Proteomes" id="UP001058533">
    <property type="component" value="Chromosome"/>
</dbReference>
<name>A0ABY5L973_9SPHN</name>